<evidence type="ECO:0000256" key="3">
    <source>
        <dbReference type="ARBA" id="ARBA00023242"/>
    </source>
</evidence>
<dbReference type="GO" id="GO:0000981">
    <property type="term" value="F:DNA-binding transcription factor activity, RNA polymerase II-specific"/>
    <property type="evidence" value="ECO:0007669"/>
    <property type="project" value="InterPro"/>
</dbReference>
<reference evidence="6" key="1">
    <citation type="submission" date="2020-06" db="EMBL/GenBank/DDBJ databases">
        <title>A chromosome-scale genome assembly of Talaromyces rugulosus W13939.</title>
        <authorList>
            <person name="Wang B."/>
            <person name="Guo L."/>
            <person name="Ye K."/>
            <person name="Wang L."/>
        </authorList>
    </citation>
    <scope>NUCLEOTIDE SEQUENCE [LARGE SCALE GENOMIC DNA]</scope>
    <source>
        <strain evidence="6">W13939</strain>
    </source>
</reference>
<feature type="compositionally biased region" description="Polar residues" evidence="4">
    <location>
        <begin position="187"/>
        <end position="205"/>
    </location>
</feature>
<evidence type="ECO:0000256" key="2">
    <source>
        <dbReference type="ARBA" id="ARBA00023163"/>
    </source>
</evidence>
<keyword evidence="6" id="KW-1185">Reference proteome</keyword>
<dbReference type="InterPro" id="IPR052973">
    <property type="entry name" value="Fungal_sec-metab_reg_TF"/>
</dbReference>
<dbReference type="AlphaFoldDB" id="A0A7H8QQ69"/>
<keyword evidence="3" id="KW-0539">Nucleus</keyword>
<dbReference type="OrthoDB" id="5417895at2759"/>
<keyword evidence="1" id="KW-0805">Transcription regulation</keyword>
<evidence type="ECO:0000313" key="6">
    <source>
        <dbReference type="Proteomes" id="UP000509510"/>
    </source>
</evidence>
<accession>A0A7H8QQ69</accession>
<dbReference type="GO" id="GO:0008270">
    <property type="term" value="F:zinc ion binding"/>
    <property type="evidence" value="ECO:0007669"/>
    <property type="project" value="InterPro"/>
</dbReference>
<sequence>MGRKPNQLILEFFTRGPKLEDASNRYQHTCKACGEKFPKGRIDSLTNHLVKKCQAISMSTRQSVVMRIHDLPALDDSDPNKAAVLARLQKGKNADMPYSTRPAFDGLNVLAEASRQVGASDQTKRGPKYTQTMTVGGKTVMIDPALEAEAFQTHEELTNEAVLAGVAAAASMTPTPSVPGDQPPSDSPSMTHNETLPVDVTTTGTQSSSHLSLIAASASEMASQTLAMDNDNASLPDGLPRVGSAWTDHQLSSTDQFLLESLQASDPSLAATQRAASFPRPIAMNPNSQTKGFVNDFGGTSSKPAKPKVRGRFSPDRRKEVQEVRKRGACIRCRMLKKPCSGESPCNTCASVESARLWKQPCIRTRLVDEFELYSAGLHTTLAYHDVNATKAQCQFDHFLGRIEATHFDDSLFFATFTGSLGRKTNLPTLDPQLQALVEDGQFPGSTQELYMLDNDGDDLPGKVEAYIKRMSSSFIEEERSIFMKQTLILATQLAHEKKDMLLERVLELWHSTHVLVDSELEWKLFSNSTLPPTPANTLAPSTDDGRVPIDRNVNTENYNLLCSQLRGAVEKRAGHLSKIVMNELERRLLQRHHSGWFETFLVSIILLNCVERVCWLFTTWEDEAFVGRWPLDKRPQQYASQGGRFSDILHMLLRMRSLPPRTVVNPETGLLKAAENSDPNAAVWFDNIQLSPMYLEQRRNAEFNPADSRSFELKHASKILLPPPTL</sequence>
<dbReference type="GeneID" id="55990633"/>
<evidence type="ECO:0000313" key="5">
    <source>
        <dbReference type="EMBL" id="QKX56028.1"/>
    </source>
</evidence>
<gene>
    <name evidence="5" type="ORF">TRUGW13939_03128</name>
</gene>
<organism evidence="5 6">
    <name type="scientific">Talaromyces rugulosus</name>
    <name type="common">Penicillium rugulosum</name>
    <dbReference type="NCBI Taxonomy" id="121627"/>
    <lineage>
        <taxon>Eukaryota</taxon>
        <taxon>Fungi</taxon>
        <taxon>Dikarya</taxon>
        <taxon>Ascomycota</taxon>
        <taxon>Pezizomycotina</taxon>
        <taxon>Eurotiomycetes</taxon>
        <taxon>Eurotiomycetidae</taxon>
        <taxon>Eurotiales</taxon>
        <taxon>Trichocomaceae</taxon>
        <taxon>Talaromyces</taxon>
        <taxon>Talaromyces sect. Islandici</taxon>
    </lineage>
</organism>
<dbReference type="Proteomes" id="UP000509510">
    <property type="component" value="Chromosome II"/>
</dbReference>
<dbReference type="CDD" id="cd00067">
    <property type="entry name" value="GAL4"/>
    <property type="match status" value="1"/>
</dbReference>
<dbReference type="InterPro" id="IPR001138">
    <property type="entry name" value="Zn2Cys6_DnaBD"/>
</dbReference>
<protein>
    <recommendedName>
        <fullName evidence="7">Zn(2)-C6 fungal-type domain-containing protein</fullName>
    </recommendedName>
</protein>
<feature type="region of interest" description="Disordered" evidence="4">
    <location>
        <begin position="295"/>
        <end position="318"/>
    </location>
</feature>
<evidence type="ECO:0000256" key="1">
    <source>
        <dbReference type="ARBA" id="ARBA00023015"/>
    </source>
</evidence>
<name>A0A7H8QQ69_TALRU</name>
<proteinExistence type="predicted"/>
<dbReference type="PANTHER" id="PTHR35392">
    <property type="entry name" value="ZN(II)2CYS6 TRANSCRIPTION FACTOR (EUROFUNG)-RELATED-RELATED"/>
    <property type="match status" value="1"/>
</dbReference>
<evidence type="ECO:0000256" key="4">
    <source>
        <dbReference type="SAM" id="MobiDB-lite"/>
    </source>
</evidence>
<dbReference type="RefSeq" id="XP_035342206.1">
    <property type="nucleotide sequence ID" value="XM_035486313.1"/>
</dbReference>
<keyword evidence="2" id="KW-0804">Transcription</keyword>
<dbReference type="PANTHER" id="PTHR35392:SF2">
    <property type="entry name" value="ZN(II)2CYS6 TRANSCRIPTION FACTOR (EUROFUNG)"/>
    <property type="match status" value="1"/>
</dbReference>
<evidence type="ECO:0008006" key="7">
    <source>
        <dbReference type="Google" id="ProtNLM"/>
    </source>
</evidence>
<feature type="region of interest" description="Disordered" evidence="4">
    <location>
        <begin position="172"/>
        <end position="205"/>
    </location>
</feature>
<dbReference type="KEGG" id="trg:TRUGW13939_03128"/>
<dbReference type="EMBL" id="CP055899">
    <property type="protein sequence ID" value="QKX56028.1"/>
    <property type="molecule type" value="Genomic_DNA"/>
</dbReference>